<proteinExistence type="predicted"/>
<evidence type="ECO:0008006" key="6">
    <source>
        <dbReference type="Google" id="ProtNLM"/>
    </source>
</evidence>
<name>A0ABQ6A0J3_9GAMM</name>
<keyword evidence="3" id="KW-0812">Transmembrane</keyword>
<keyword evidence="3" id="KW-0472">Membrane</keyword>
<accession>A0ABQ6A0J3</accession>
<comment type="caution">
    <text evidence="4">The sequence shown here is derived from an EMBL/GenBank/DDBJ whole genome shotgun (WGS) entry which is preliminary data.</text>
</comment>
<dbReference type="Proteomes" id="UP001156682">
    <property type="component" value="Unassembled WGS sequence"/>
</dbReference>
<dbReference type="Pfam" id="PF03743">
    <property type="entry name" value="TrbI"/>
    <property type="match status" value="1"/>
</dbReference>
<gene>
    <name evidence="4" type="ORF">GCM10007878_25320</name>
</gene>
<protein>
    <recommendedName>
        <fullName evidence="6">Conjugal transfer pilus assembly protein TraB</fullName>
    </recommendedName>
</protein>
<dbReference type="CDD" id="cd16430">
    <property type="entry name" value="TraB"/>
    <property type="match status" value="1"/>
</dbReference>
<evidence type="ECO:0000256" key="3">
    <source>
        <dbReference type="SAM" id="Phobius"/>
    </source>
</evidence>
<evidence type="ECO:0000256" key="1">
    <source>
        <dbReference type="SAM" id="Coils"/>
    </source>
</evidence>
<dbReference type="EMBL" id="BSOR01000074">
    <property type="protein sequence ID" value="GLR65093.1"/>
    <property type="molecule type" value="Genomic_DNA"/>
</dbReference>
<dbReference type="InterPro" id="IPR005498">
    <property type="entry name" value="T4SS_VirB10/TraB/TrbI"/>
</dbReference>
<evidence type="ECO:0000256" key="2">
    <source>
        <dbReference type="SAM" id="MobiDB-lite"/>
    </source>
</evidence>
<evidence type="ECO:0000313" key="4">
    <source>
        <dbReference type="EMBL" id="GLR65093.1"/>
    </source>
</evidence>
<reference evidence="5" key="1">
    <citation type="journal article" date="2019" name="Int. J. Syst. Evol. Microbiol.">
        <title>The Global Catalogue of Microorganisms (GCM) 10K type strain sequencing project: providing services to taxonomists for standard genome sequencing and annotation.</title>
        <authorList>
            <consortium name="The Broad Institute Genomics Platform"/>
            <consortium name="The Broad Institute Genome Sequencing Center for Infectious Disease"/>
            <person name="Wu L."/>
            <person name="Ma J."/>
        </authorList>
    </citation>
    <scope>NUCLEOTIDE SEQUENCE [LARGE SCALE GENOMIC DNA]</scope>
    <source>
        <strain evidence="5">NBRC 100033</strain>
    </source>
</reference>
<feature type="transmembrane region" description="Helical" evidence="3">
    <location>
        <begin position="26"/>
        <end position="46"/>
    </location>
</feature>
<evidence type="ECO:0000313" key="5">
    <source>
        <dbReference type="Proteomes" id="UP001156682"/>
    </source>
</evidence>
<dbReference type="RefSeq" id="WP_051610576.1">
    <property type="nucleotide sequence ID" value="NZ_BSOR01000074.1"/>
</dbReference>
<feature type="coiled-coil region" evidence="1">
    <location>
        <begin position="66"/>
        <end position="147"/>
    </location>
</feature>
<dbReference type="CDD" id="cd22249">
    <property type="entry name" value="UDM1_RNF168_RNF169-like"/>
    <property type="match status" value="1"/>
</dbReference>
<organism evidence="4 5">
    <name type="scientific">Marinospirillum insulare</name>
    <dbReference type="NCBI Taxonomy" id="217169"/>
    <lineage>
        <taxon>Bacteria</taxon>
        <taxon>Pseudomonadati</taxon>
        <taxon>Pseudomonadota</taxon>
        <taxon>Gammaproteobacteria</taxon>
        <taxon>Oceanospirillales</taxon>
        <taxon>Oceanospirillaceae</taxon>
        <taxon>Marinospirillum</taxon>
    </lineage>
</organism>
<sequence>MSKKNKIKAINFQSATAFAKKIKFKWLMYFLLLIVVMFLVIVMQGGSQQANKVRKAPEFVDATPLNTDERQVLRDIQTNLREIREERKVERESAAAKEQALIKKLELLEQQQAEEKAANKLEMERYKKQLEENNELVLSKLDNKNKVIDGTVHIPVNENNVPKIPPPPPIYINKDEDKHGRSNLPSSSTATQQPIVRSPIIIKGDAKGGNNVLVGSQPPKAQKTNRRVNNYLPEGSFAKATLLTGADFGAGKQTQSNPQPTLLRLQSDAVLPGMASYKLKSCFAIASGYGELSSGRVYLQATRLSCVQETTGDILSASVLGYLVDSDGKLGLRGTVERREGMLLGKAMLAGFAEGIAKIMTVSAQNSEQIITGAGVMSKLDKGDAANMAAWSGFDSAMSKLADRYIAEADSIFPVIEIDAGRRASIVFQTGQNLDWKSSDELVE</sequence>
<keyword evidence="3" id="KW-1133">Transmembrane helix</keyword>
<feature type="region of interest" description="Disordered" evidence="2">
    <location>
        <begin position="158"/>
        <end position="195"/>
    </location>
</feature>
<keyword evidence="1" id="KW-0175">Coiled coil</keyword>
<feature type="compositionally biased region" description="Polar residues" evidence="2">
    <location>
        <begin position="183"/>
        <end position="195"/>
    </location>
</feature>
<keyword evidence="5" id="KW-1185">Reference proteome</keyword>